<sequence length="36" mass="4085">MQFNIISTTDSQIEKNKQPINKSYSGSSILEKNLNI</sequence>
<dbReference type="AlphaFoldDB" id="A0A0E9PEU2"/>
<name>A0A0E9PEU2_ANGAN</name>
<dbReference type="EMBL" id="GBXM01105426">
    <property type="protein sequence ID" value="JAH03151.1"/>
    <property type="molecule type" value="Transcribed_RNA"/>
</dbReference>
<proteinExistence type="predicted"/>
<reference evidence="1" key="1">
    <citation type="submission" date="2014-11" db="EMBL/GenBank/DDBJ databases">
        <authorList>
            <person name="Amaro Gonzalez C."/>
        </authorList>
    </citation>
    <scope>NUCLEOTIDE SEQUENCE</scope>
</reference>
<protein>
    <submittedName>
        <fullName evidence="1">Uncharacterized protein</fullName>
    </submittedName>
</protein>
<evidence type="ECO:0000313" key="1">
    <source>
        <dbReference type="EMBL" id="JAH03151.1"/>
    </source>
</evidence>
<organism evidence="1">
    <name type="scientific">Anguilla anguilla</name>
    <name type="common">European freshwater eel</name>
    <name type="synonym">Muraena anguilla</name>
    <dbReference type="NCBI Taxonomy" id="7936"/>
    <lineage>
        <taxon>Eukaryota</taxon>
        <taxon>Metazoa</taxon>
        <taxon>Chordata</taxon>
        <taxon>Craniata</taxon>
        <taxon>Vertebrata</taxon>
        <taxon>Euteleostomi</taxon>
        <taxon>Actinopterygii</taxon>
        <taxon>Neopterygii</taxon>
        <taxon>Teleostei</taxon>
        <taxon>Anguilliformes</taxon>
        <taxon>Anguillidae</taxon>
        <taxon>Anguilla</taxon>
    </lineage>
</organism>
<reference evidence="1" key="2">
    <citation type="journal article" date="2015" name="Fish Shellfish Immunol.">
        <title>Early steps in the European eel (Anguilla anguilla)-Vibrio vulnificus interaction in the gills: Role of the RtxA13 toxin.</title>
        <authorList>
            <person name="Callol A."/>
            <person name="Pajuelo D."/>
            <person name="Ebbesson L."/>
            <person name="Teles M."/>
            <person name="MacKenzie S."/>
            <person name="Amaro C."/>
        </authorList>
    </citation>
    <scope>NUCLEOTIDE SEQUENCE</scope>
</reference>
<accession>A0A0E9PEU2</accession>